<feature type="site" description="Stabilizes the basic form of H active site to accept a proton" evidence="7">
    <location>
        <position position="95"/>
    </location>
</feature>
<keyword evidence="3 7" id="KW-0378">Hydrolase</keyword>
<dbReference type="NCBIfam" id="TIGR00447">
    <property type="entry name" value="pth"/>
    <property type="match status" value="1"/>
</dbReference>
<proteinExistence type="inferred from homology"/>
<keyword evidence="7" id="KW-0963">Cytoplasm</keyword>
<keyword evidence="4 7" id="KW-0694">RNA-binding</keyword>
<feature type="binding site" evidence="7">
    <location>
        <position position="70"/>
    </location>
    <ligand>
        <name>tRNA</name>
        <dbReference type="ChEBI" id="CHEBI:17843"/>
    </ligand>
</feature>
<name>A0A7W0C8K6_9BACT</name>
<keyword evidence="2 7" id="KW-0820">tRNA-binding</keyword>
<dbReference type="EC" id="3.1.1.29" evidence="1 7"/>
<dbReference type="PROSITE" id="PS01195">
    <property type="entry name" value="PEPT_TRNA_HYDROL_1"/>
    <property type="match status" value="1"/>
</dbReference>
<feature type="site" description="Discriminates between blocked and unblocked aminoacyl-tRNA" evidence="7">
    <location>
        <position position="13"/>
    </location>
</feature>
<dbReference type="FunFam" id="3.40.50.1470:FF:000001">
    <property type="entry name" value="Peptidyl-tRNA hydrolase"/>
    <property type="match status" value="1"/>
</dbReference>
<dbReference type="Proteomes" id="UP000525298">
    <property type="component" value="Unassembled WGS sequence"/>
</dbReference>
<dbReference type="RefSeq" id="WP_181550807.1">
    <property type="nucleotide sequence ID" value="NZ_JACDUS010000003.1"/>
</dbReference>
<evidence type="ECO:0000256" key="3">
    <source>
        <dbReference type="ARBA" id="ARBA00022801"/>
    </source>
</evidence>
<dbReference type="Gene3D" id="3.40.50.1470">
    <property type="entry name" value="Peptidyl-tRNA hydrolase"/>
    <property type="match status" value="1"/>
</dbReference>
<evidence type="ECO:0000313" key="11">
    <source>
        <dbReference type="Proteomes" id="UP000525298"/>
    </source>
</evidence>
<dbReference type="GO" id="GO:0000049">
    <property type="term" value="F:tRNA binding"/>
    <property type="evidence" value="ECO:0007669"/>
    <property type="project" value="UniProtKB-UniRule"/>
</dbReference>
<dbReference type="AlphaFoldDB" id="A0A7W0C8K6"/>
<comment type="subcellular location">
    <subcellularLocation>
        <location evidence="7">Cytoplasm</location>
    </subcellularLocation>
</comment>
<evidence type="ECO:0000256" key="2">
    <source>
        <dbReference type="ARBA" id="ARBA00022555"/>
    </source>
</evidence>
<evidence type="ECO:0000313" key="10">
    <source>
        <dbReference type="EMBL" id="MBA2881153.1"/>
    </source>
</evidence>
<organism evidence="10 11">
    <name type="scientific">Desulfosalsimonas propionicica</name>
    <dbReference type="NCBI Taxonomy" id="332175"/>
    <lineage>
        <taxon>Bacteria</taxon>
        <taxon>Pseudomonadati</taxon>
        <taxon>Thermodesulfobacteriota</taxon>
        <taxon>Desulfobacteria</taxon>
        <taxon>Desulfobacterales</taxon>
        <taxon>Desulfosalsimonadaceae</taxon>
        <taxon>Desulfosalsimonas</taxon>
    </lineage>
</organism>
<evidence type="ECO:0000256" key="9">
    <source>
        <dbReference type="RuleBase" id="RU004320"/>
    </source>
</evidence>
<feature type="binding site" evidence="7">
    <location>
        <position position="116"/>
    </location>
    <ligand>
        <name>tRNA</name>
        <dbReference type="ChEBI" id="CHEBI:17843"/>
    </ligand>
</feature>
<feature type="binding site" evidence="7">
    <location>
        <position position="68"/>
    </location>
    <ligand>
        <name>tRNA</name>
        <dbReference type="ChEBI" id="CHEBI:17843"/>
    </ligand>
</feature>
<protein>
    <recommendedName>
        <fullName evidence="6 7">Peptidyl-tRNA hydrolase</fullName>
        <shortName evidence="7">Pth</shortName>
        <ecNumber evidence="1 7">3.1.1.29</ecNumber>
    </recommendedName>
</protein>
<dbReference type="CDD" id="cd00462">
    <property type="entry name" value="PTH"/>
    <property type="match status" value="1"/>
</dbReference>
<evidence type="ECO:0000256" key="6">
    <source>
        <dbReference type="ARBA" id="ARBA00050038"/>
    </source>
</evidence>
<comment type="catalytic activity">
    <reaction evidence="7 8">
        <text>an N-acyl-L-alpha-aminoacyl-tRNA + H2O = an N-acyl-L-amino acid + a tRNA + H(+)</text>
        <dbReference type="Rhea" id="RHEA:54448"/>
        <dbReference type="Rhea" id="RHEA-COMP:10123"/>
        <dbReference type="Rhea" id="RHEA-COMP:13883"/>
        <dbReference type="ChEBI" id="CHEBI:15377"/>
        <dbReference type="ChEBI" id="CHEBI:15378"/>
        <dbReference type="ChEBI" id="CHEBI:59874"/>
        <dbReference type="ChEBI" id="CHEBI:78442"/>
        <dbReference type="ChEBI" id="CHEBI:138191"/>
        <dbReference type="EC" id="3.1.1.29"/>
    </reaction>
</comment>
<comment type="function">
    <text evidence="7">Catalyzes the release of premature peptidyl moieties from peptidyl-tRNA molecules trapped in stalled 50S ribosomal subunits, and thus maintains levels of free tRNAs and 50S ribosomes.</text>
</comment>
<comment type="subunit">
    <text evidence="7">Monomer.</text>
</comment>
<gene>
    <name evidence="7" type="primary">pth</name>
    <name evidence="10" type="ORF">HNR65_001479</name>
</gene>
<comment type="similarity">
    <text evidence="5 7 9">Belongs to the PTH family.</text>
</comment>
<dbReference type="Pfam" id="PF01195">
    <property type="entry name" value="Pept_tRNA_hydro"/>
    <property type="match status" value="1"/>
</dbReference>
<dbReference type="InterPro" id="IPR001328">
    <property type="entry name" value="Pept_tRNA_hydro"/>
</dbReference>
<dbReference type="InterPro" id="IPR036416">
    <property type="entry name" value="Pept_tRNA_hydro_sf"/>
</dbReference>
<dbReference type="GO" id="GO:0005737">
    <property type="term" value="C:cytoplasm"/>
    <property type="evidence" value="ECO:0007669"/>
    <property type="project" value="UniProtKB-SubCell"/>
</dbReference>
<dbReference type="GO" id="GO:0004045">
    <property type="term" value="F:peptidyl-tRNA hydrolase activity"/>
    <property type="evidence" value="ECO:0007669"/>
    <property type="project" value="UniProtKB-UniRule"/>
</dbReference>
<reference evidence="10 11" key="1">
    <citation type="submission" date="2020-07" db="EMBL/GenBank/DDBJ databases">
        <title>Genomic Encyclopedia of Type Strains, Phase IV (KMG-IV): sequencing the most valuable type-strain genomes for metagenomic binning, comparative biology and taxonomic classification.</title>
        <authorList>
            <person name="Goeker M."/>
        </authorList>
    </citation>
    <scope>NUCLEOTIDE SEQUENCE [LARGE SCALE GENOMIC DNA]</scope>
    <source>
        <strain evidence="10 11">DSM 17721</strain>
    </source>
</reference>
<feature type="binding site" evidence="7">
    <location>
        <position position="18"/>
    </location>
    <ligand>
        <name>tRNA</name>
        <dbReference type="ChEBI" id="CHEBI:17843"/>
    </ligand>
</feature>
<evidence type="ECO:0000256" key="1">
    <source>
        <dbReference type="ARBA" id="ARBA00013260"/>
    </source>
</evidence>
<comment type="function">
    <text evidence="7">Hydrolyzes ribosome-free peptidyl-tRNAs (with 1 or more amino acids incorporated), which drop off the ribosome during protein synthesis, or as a result of ribosome stalling.</text>
</comment>
<sequence>MQAEIWLIAGLGNPGPAYARTRHNVGFRAVENAAMRCRIAMDQNKFKVCFGRGRRGSKEIIIAQPLDYMNRSGPPLRRIADYFGIETRQILIIHDDLDIEKGQIKFKEKGGHGGHNGIQSIMEAFSSGGFPRLRIGIGRPAPPINVTDWVLGRFTADEQRFFGPVIELAGKAVTTMIDEGLPVAMNRFNQKQVL</sequence>
<accession>A0A7W0C8K6</accession>
<evidence type="ECO:0000256" key="7">
    <source>
        <dbReference type="HAMAP-Rule" id="MF_00083"/>
    </source>
</evidence>
<dbReference type="GO" id="GO:0006515">
    <property type="term" value="P:protein quality control for misfolded or incompletely synthesized proteins"/>
    <property type="evidence" value="ECO:0007669"/>
    <property type="project" value="UniProtKB-UniRule"/>
</dbReference>
<dbReference type="InterPro" id="IPR018171">
    <property type="entry name" value="Pept_tRNA_hydro_CS"/>
</dbReference>
<dbReference type="EMBL" id="JACDUS010000003">
    <property type="protein sequence ID" value="MBA2881153.1"/>
    <property type="molecule type" value="Genomic_DNA"/>
</dbReference>
<feature type="active site" description="Proton acceptor" evidence="7">
    <location>
        <position position="23"/>
    </location>
</feature>
<evidence type="ECO:0000256" key="5">
    <source>
        <dbReference type="ARBA" id="ARBA00038063"/>
    </source>
</evidence>
<dbReference type="HAMAP" id="MF_00083">
    <property type="entry name" value="Pept_tRNA_hydro_bact"/>
    <property type="match status" value="1"/>
</dbReference>
<dbReference type="PANTHER" id="PTHR17224:SF1">
    <property type="entry name" value="PEPTIDYL-TRNA HYDROLASE"/>
    <property type="match status" value="1"/>
</dbReference>
<evidence type="ECO:0000256" key="8">
    <source>
        <dbReference type="RuleBase" id="RU000673"/>
    </source>
</evidence>
<dbReference type="PANTHER" id="PTHR17224">
    <property type="entry name" value="PEPTIDYL-TRNA HYDROLASE"/>
    <property type="match status" value="1"/>
</dbReference>
<dbReference type="GO" id="GO:0072344">
    <property type="term" value="P:rescue of stalled ribosome"/>
    <property type="evidence" value="ECO:0007669"/>
    <property type="project" value="UniProtKB-UniRule"/>
</dbReference>
<evidence type="ECO:0000256" key="4">
    <source>
        <dbReference type="ARBA" id="ARBA00022884"/>
    </source>
</evidence>
<comment type="caution">
    <text evidence="10">The sequence shown here is derived from an EMBL/GenBank/DDBJ whole genome shotgun (WGS) entry which is preliminary data.</text>
</comment>
<dbReference type="SUPFAM" id="SSF53178">
    <property type="entry name" value="Peptidyl-tRNA hydrolase-like"/>
    <property type="match status" value="1"/>
</dbReference>
<keyword evidence="11" id="KW-1185">Reference proteome</keyword>